<keyword evidence="1" id="KW-1277">Toxin-antitoxin system</keyword>
<dbReference type="Proteomes" id="UP000229390">
    <property type="component" value="Unassembled WGS sequence"/>
</dbReference>
<dbReference type="NCBIfam" id="NF047751">
    <property type="entry name" value="HepT_toxin"/>
    <property type="match status" value="1"/>
</dbReference>
<dbReference type="InterPro" id="IPR008201">
    <property type="entry name" value="HepT-like"/>
</dbReference>
<name>A0A2M6T0E8_9BACT</name>
<evidence type="ECO:0000256" key="1">
    <source>
        <dbReference type="ARBA" id="ARBA00022649"/>
    </source>
</evidence>
<dbReference type="AlphaFoldDB" id="A0A2M6T0E8"/>
<evidence type="ECO:0000256" key="4">
    <source>
        <dbReference type="ARBA" id="ARBA00024207"/>
    </source>
</evidence>
<evidence type="ECO:0000313" key="5">
    <source>
        <dbReference type="EMBL" id="PIS38782.1"/>
    </source>
</evidence>
<dbReference type="EMBL" id="PEYE01000033">
    <property type="protein sequence ID" value="PIS38782.1"/>
    <property type="molecule type" value="Genomic_DNA"/>
</dbReference>
<reference evidence="6" key="1">
    <citation type="submission" date="2017-09" db="EMBL/GenBank/DDBJ databases">
        <title>Depth-based differentiation of microbial function through sediment-hosted aquifers and enrichment of novel symbionts in the deep terrestrial subsurface.</title>
        <authorList>
            <person name="Probst A.J."/>
            <person name="Ladd B."/>
            <person name="Jarett J.K."/>
            <person name="Geller-Mcgrath D.E."/>
            <person name="Sieber C.M.K."/>
            <person name="Emerson J.B."/>
            <person name="Anantharaman K."/>
            <person name="Thomas B.C."/>
            <person name="Malmstrom R."/>
            <person name="Stieglmeier M."/>
            <person name="Klingl A."/>
            <person name="Woyke T."/>
            <person name="Ryan C.M."/>
            <person name="Banfield J.F."/>
        </authorList>
    </citation>
    <scope>NUCLEOTIDE SEQUENCE [LARGE SCALE GENOMIC DNA]</scope>
</reference>
<evidence type="ECO:0000256" key="3">
    <source>
        <dbReference type="ARBA" id="ARBA00022801"/>
    </source>
</evidence>
<evidence type="ECO:0000256" key="2">
    <source>
        <dbReference type="ARBA" id="ARBA00022722"/>
    </source>
</evidence>
<dbReference type="InterPro" id="IPR052379">
    <property type="entry name" value="Type_VII_TA_RNase"/>
</dbReference>
<proteinExistence type="inferred from homology"/>
<organism evidence="5 6">
    <name type="scientific">Candidatus Nealsonbacteria bacterium CG08_land_8_20_14_0_20_43_11</name>
    <dbReference type="NCBI Taxonomy" id="1974706"/>
    <lineage>
        <taxon>Bacteria</taxon>
        <taxon>Candidatus Nealsoniibacteriota</taxon>
    </lineage>
</organism>
<dbReference type="PANTHER" id="PTHR33397:SF3">
    <property type="entry name" value="MRNA NUCLEASE HEPT"/>
    <property type="match status" value="1"/>
</dbReference>
<dbReference type="Gene3D" id="1.20.120.580">
    <property type="entry name" value="bsu32300-like"/>
    <property type="match status" value="1"/>
</dbReference>
<protein>
    <submittedName>
        <fullName evidence="5">DUF86 domain-containing protein</fullName>
    </submittedName>
</protein>
<dbReference type="GO" id="GO:0110001">
    <property type="term" value="C:toxin-antitoxin complex"/>
    <property type="evidence" value="ECO:0007669"/>
    <property type="project" value="InterPro"/>
</dbReference>
<gene>
    <name evidence="5" type="ORF">COT34_01885</name>
</gene>
<comment type="similarity">
    <text evidence="4">Belongs to the HepT RNase toxin family.</text>
</comment>
<evidence type="ECO:0000313" key="6">
    <source>
        <dbReference type="Proteomes" id="UP000229390"/>
    </source>
</evidence>
<keyword evidence="2" id="KW-0540">Nuclease</keyword>
<dbReference type="InterPro" id="IPR037038">
    <property type="entry name" value="HepT-like_sf"/>
</dbReference>
<dbReference type="Pfam" id="PF01934">
    <property type="entry name" value="HepT-like"/>
    <property type="match status" value="1"/>
</dbReference>
<comment type="caution">
    <text evidence="5">The sequence shown here is derived from an EMBL/GenBank/DDBJ whole genome shotgun (WGS) entry which is preliminary data.</text>
</comment>
<keyword evidence="3" id="KW-0378">Hydrolase</keyword>
<accession>A0A2M6T0E8</accession>
<dbReference type="GO" id="GO:0016787">
    <property type="term" value="F:hydrolase activity"/>
    <property type="evidence" value="ECO:0007669"/>
    <property type="project" value="UniProtKB-KW"/>
</dbReference>
<dbReference type="PANTHER" id="PTHR33397">
    <property type="entry name" value="UPF0331 PROTEIN YUTE"/>
    <property type="match status" value="1"/>
</dbReference>
<sequence>MTNDLTIDQKKIIARIEDIKNALLELKKIPSQTMESFTADKNYFYLASYWLRIAIEGVLTIGTHILSRVPANGKQKDYTQIILSLADYGIIPQDFARKIKGMAGYRNRLVHLYWNVSKEEVLNTLQKELGDFEVFISHIENFLVRDSSLRSE</sequence>
<dbReference type="GO" id="GO:0004540">
    <property type="term" value="F:RNA nuclease activity"/>
    <property type="evidence" value="ECO:0007669"/>
    <property type="project" value="InterPro"/>
</dbReference>